<keyword evidence="3" id="KW-1185">Reference proteome</keyword>
<protein>
    <submittedName>
        <fullName evidence="2">Uncharacterized protein</fullName>
    </submittedName>
</protein>
<feature type="compositionally biased region" description="Low complexity" evidence="1">
    <location>
        <begin position="83"/>
        <end position="96"/>
    </location>
</feature>
<evidence type="ECO:0000313" key="2">
    <source>
        <dbReference type="EMBL" id="CAH2108247.1"/>
    </source>
</evidence>
<comment type="caution">
    <text evidence="2">The sequence shown here is derived from an EMBL/GenBank/DDBJ whole genome shotgun (WGS) entry which is preliminary data.</text>
</comment>
<reference evidence="2" key="1">
    <citation type="submission" date="2022-03" db="EMBL/GenBank/DDBJ databases">
        <authorList>
            <person name="Tunstrom K."/>
        </authorList>
    </citation>
    <scope>NUCLEOTIDE SEQUENCE</scope>
</reference>
<feature type="compositionally biased region" description="Basic residues" evidence="1">
    <location>
        <begin position="64"/>
        <end position="78"/>
    </location>
</feature>
<dbReference type="AlphaFoldDB" id="A0AAU9VD98"/>
<sequence>MQKFVRKNGGLEAVELRQTYEGHDAVVPGAAVPRHRDAVAGPARAAREVPGRFGGAASAASSAARRRAARARARHRGARAREPPAAARAAAPRAAAPLQGHHLQRPPPGALHALEARAHVRDTMAHVRASRQPPRAPPHPALPRLFKDITFNDRLLAHFTL</sequence>
<proteinExistence type="predicted"/>
<dbReference type="EMBL" id="CAKOGL010000031">
    <property type="protein sequence ID" value="CAH2108247.1"/>
    <property type="molecule type" value="Genomic_DNA"/>
</dbReference>
<evidence type="ECO:0000256" key="1">
    <source>
        <dbReference type="SAM" id="MobiDB-lite"/>
    </source>
</evidence>
<gene>
    <name evidence="2" type="ORF">EEDITHA_LOCUS22201</name>
</gene>
<accession>A0AAU9VD98</accession>
<feature type="region of interest" description="Disordered" evidence="1">
    <location>
        <begin position="42"/>
        <end position="102"/>
    </location>
</feature>
<name>A0AAU9VD98_EUPED</name>
<dbReference type="Proteomes" id="UP001153954">
    <property type="component" value="Unassembled WGS sequence"/>
</dbReference>
<evidence type="ECO:0000313" key="3">
    <source>
        <dbReference type="Proteomes" id="UP001153954"/>
    </source>
</evidence>
<organism evidence="2 3">
    <name type="scientific">Euphydryas editha</name>
    <name type="common">Edith's checkerspot</name>
    <dbReference type="NCBI Taxonomy" id="104508"/>
    <lineage>
        <taxon>Eukaryota</taxon>
        <taxon>Metazoa</taxon>
        <taxon>Ecdysozoa</taxon>
        <taxon>Arthropoda</taxon>
        <taxon>Hexapoda</taxon>
        <taxon>Insecta</taxon>
        <taxon>Pterygota</taxon>
        <taxon>Neoptera</taxon>
        <taxon>Endopterygota</taxon>
        <taxon>Lepidoptera</taxon>
        <taxon>Glossata</taxon>
        <taxon>Ditrysia</taxon>
        <taxon>Papilionoidea</taxon>
        <taxon>Nymphalidae</taxon>
        <taxon>Nymphalinae</taxon>
        <taxon>Euphydryas</taxon>
    </lineage>
</organism>